<gene>
    <name evidence="2" type="ORF">J0S82_009734</name>
</gene>
<name>A0A8J6A9C3_GALPY</name>
<protein>
    <submittedName>
        <fullName evidence="2">Leucine-rich repeat-containing protein 27</fullName>
    </submittedName>
</protein>
<accession>A0A8J6A9C3</accession>
<feature type="compositionally biased region" description="Low complexity" evidence="1">
    <location>
        <begin position="758"/>
        <end position="772"/>
    </location>
</feature>
<feature type="compositionally biased region" description="Low complexity" evidence="1">
    <location>
        <begin position="368"/>
        <end position="381"/>
    </location>
</feature>
<feature type="compositionally biased region" description="Basic and acidic residues" evidence="1">
    <location>
        <begin position="357"/>
        <end position="367"/>
    </location>
</feature>
<dbReference type="AlphaFoldDB" id="A0A8J6A9C3"/>
<feature type="region of interest" description="Disordered" evidence="1">
    <location>
        <begin position="239"/>
        <end position="258"/>
    </location>
</feature>
<reference evidence="2" key="1">
    <citation type="journal article" date="2021" name="Evol. Appl.">
        <title>The genome of the Pyrenean desman and the effects of bottlenecks and inbreeding on the genomic landscape of an endangered species.</title>
        <authorList>
            <person name="Escoda L."/>
            <person name="Castresana J."/>
        </authorList>
    </citation>
    <scope>NUCLEOTIDE SEQUENCE</scope>
    <source>
        <strain evidence="2">IBE-C5619</strain>
    </source>
</reference>
<feature type="compositionally biased region" description="Low complexity" evidence="1">
    <location>
        <begin position="164"/>
        <end position="188"/>
    </location>
</feature>
<evidence type="ECO:0000313" key="3">
    <source>
        <dbReference type="Proteomes" id="UP000700334"/>
    </source>
</evidence>
<feature type="region of interest" description="Disordered" evidence="1">
    <location>
        <begin position="1"/>
        <end position="51"/>
    </location>
</feature>
<feature type="compositionally biased region" description="Low complexity" evidence="1">
    <location>
        <begin position="117"/>
        <end position="138"/>
    </location>
</feature>
<dbReference type="OrthoDB" id="2021138at2759"/>
<organism evidence="2 3">
    <name type="scientific">Galemys pyrenaicus</name>
    <name type="common">Iberian desman</name>
    <name type="synonym">Pyrenean desman</name>
    <dbReference type="NCBI Taxonomy" id="202257"/>
    <lineage>
        <taxon>Eukaryota</taxon>
        <taxon>Metazoa</taxon>
        <taxon>Chordata</taxon>
        <taxon>Craniata</taxon>
        <taxon>Vertebrata</taxon>
        <taxon>Euteleostomi</taxon>
        <taxon>Mammalia</taxon>
        <taxon>Eutheria</taxon>
        <taxon>Laurasiatheria</taxon>
        <taxon>Eulipotyphla</taxon>
        <taxon>Talpidae</taxon>
        <taxon>Galemys</taxon>
    </lineage>
</organism>
<dbReference type="Proteomes" id="UP000700334">
    <property type="component" value="Unassembled WGS sequence"/>
</dbReference>
<feature type="region of interest" description="Disordered" evidence="1">
    <location>
        <begin position="355"/>
        <end position="381"/>
    </location>
</feature>
<feature type="region of interest" description="Disordered" evidence="1">
    <location>
        <begin position="750"/>
        <end position="802"/>
    </location>
</feature>
<feature type="region of interest" description="Disordered" evidence="1">
    <location>
        <begin position="401"/>
        <end position="420"/>
    </location>
</feature>
<feature type="region of interest" description="Disordered" evidence="1">
    <location>
        <begin position="441"/>
        <end position="478"/>
    </location>
</feature>
<feature type="compositionally biased region" description="Basic and acidic residues" evidence="1">
    <location>
        <begin position="513"/>
        <end position="524"/>
    </location>
</feature>
<comment type="caution">
    <text evidence="2">The sequence shown here is derived from an EMBL/GenBank/DDBJ whole genome shotgun (WGS) entry which is preliminary data.</text>
</comment>
<evidence type="ECO:0000313" key="2">
    <source>
        <dbReference type="EMBL" id="KAG8517499.1"/>
    </source>
</evidence>
<feature type="region of interest" description="Disordered" evidence="1">
    <location>
        <begin position="75"/>
        <end position="191"/>
    </location>
</feature>
<dbReference type="EMBL" id="JAGFMF010011658">
    <property type="protein sequence ID" value="KAG8517499.1"/>
    <property type="molecule type" value="Genomic_DNA"/>
</dbReference>
<feature type="region of interest" description="Disordered" evidence="1">
    <location>
        <begin position="498"/>
        <end position="546"/>
    </location>
</feature>
<sequence>MAAPTLPATRRRGLEQGAGPARKAEVVAPGARERSHPRTGSPCQRGVRGSGRHLKALLLEKNPIRMLPVELGERRAQSGAVTRPGAAQALATRPGQQRPEGHVALPLPRDTASGQRLRPAVAAPPSSPSAPSAVLPRAHVSTGATPGATRAQRPGRPPPASTCSEASPAARASGGSGASAAASTRSDACPAGSVSTLRALNLRQCPLEFPPQLIVQKGLVSILTFLRLCSAECAAAREWPSPENTPVARTELSQLPLPRLGLSADSAAGREPRDSPEPQSPGAPGEKDPGDLLPPVDRPGPSGPRKADALDNWPSREEIRRFWKLRQEIVEQEQAEALGTQLLPVELPPNLKAALSSRERGRADPRGLLRGRTRGLAGPLPELTTPYRELVRARRLERSHAAACREPRQKRALPEQPRRGGLRRLRVTRVTATGGLTAAACPLNPRAAGQGAPPGPAEQLRAVDLPRPARTDPRSRGWRRRAACGVRAEACALPARGVRAPGPALDAHAGTRAGREPPPADRGRVTSAPALPVSREKRGPDSSGGALAPGRLCAVAAGTQAAPSVGSAASAASGRRLRGRGRCGCRVDAVAARGAIGDPAVACLPRDARALQEWREQAQRPTWKQWLQARGPEHRLQPPHRSRKGFWGAEPLVPVRAAAQDPEIGLPDGGMPRARQPLSEADHARPRFPGQSWRHSAARPHRWSLFLSRPCPGHQTPQHWAAGRGLGVSRLLAGPCPVGALRLRAARPVPPCREEEGPPAAHSSAPQAQGPAEGEGELRSGHWRRGLPAGSPGDGLPGSRLSRPAQLGAMASVTPACAGAADAQSFCLAETG</sequence>
<proteinExistence type="predicted"/>
<evidence type="ECO:0000256" key="1">
    <source>
        <dbReference type="SAM" id="MobiDB-lite"/>
    </source>
</evidence>
<keyword evidence="3" id="KW-1185">Reference proteome</keyword>
<feature type="compositionally biased region" description="Basic and acidic residues" evidence="1">
    <location>
        <begin position="401"/>
        <end position="418"/>
    </location>
</feature>
<feature type="region of interest" description="Disordered" evidence="1">
    <location>
        <begin position="263"/>
        <end position="311"/>
    </location>
</feature>